<dbReference type="OrthoDB" id="5290997at2"/>
<keyword evidence="4" id="KW-0472">Membrane</keyword>
<dbReference type="SMART" id="SM00563">
    <property type="entry name" value="PlsC"/>
    <property type="match status" value="1"/>
</dbReference>
<keyword evidence="4" id="KW-0812">Transmembrane</keyword>
<dbReference type="InterPro" id="IPR002123">
    <property type="entry name" value="Plipid/glycerol_acylTrfase"/>
</dbReference>
<protein>
    <submittedName>
        <fullName evidence="6">1-acyl-sn-glycerol-3-phosphate acyltransferase</fullName>
        <ecNumber evidence="6">2.3.1.51</ecNumber>
    </submittedName>
</protein>
<dbReference type="SUPFAM" id="SSF69593">
    <property type="entry name" value="Glycerol-3-phosphate (1)-acyltransferase"/>
    <property type="match status" value="1"/>
</dbReference>
<proteinExistence type="predicted"/>
<comment type="pathway">
    <text evidence="1">Lipid metabolism.</text>
</comment>
<dbReference type="EMBL" id="FWFZ01000002">
    <property type="protein sequence ID" value="SLN21725.1"/>
    <property type="molecule type" value="Genomic_DNA"/>
</dbReference>
<dbReference type="Proteomes" id="UP000193900">
    <property type="component" value="Unassembled WGS sequence"/>
</dbReference>
<evidence type="ECO:0000256" key="2">
    <source>
        <dbReference type="ARBA" id="ARBA00022679"/>
    </source>
</evidence>
<keyword evidence="4" id="KW-1133">Transmembrane helix</keyword>
<keyword evidence="7" id="KW-1185">Reference proteome</keyword>
<sequence length="251" mass="27684">MTAVRTLRSLLFIGQMYAAMLPIAILYLPWAIASPTGAIAAAHAYCRWVLWTARWMVGIRTEVRGTPPTGEVLVAAKHQSFLDIIIIFAALPRPRFIMKRQLVWAPILGQYALRMGCIPVDRGRRAQAIKKMVSDVRKGKADPGQLIIYPQGTRIAPGVDAPYKIGSAVLYHEVGAPCIPAATNVGLFWPRRGLRRTPGLAVVEFLDPIPAGRPTSDFMVELRQVVEQRSNMLMAEAGFAPIPESDNAMDR</sequence>
<evidence type="ECO:0000256" key="3">
    <source>
        <dbReference type="ARBA" id="ARBA00023315"/>
    </source>
</evidence>
<evidence type="ECO:0000259" key="5">
    <source>
        <dbReference type="SMART" id="SM00563"/>
    </source>
</evidence>
<dbReference type="PANTHER" id="PTHR10434:SF40">
    <property type="entry name" value="1-ACYL-SN-GLYCEROL-3-PHOSPHATE ACYLTRANSFERASE"/>
    <property type="match status" value="1"/>
</dbReference>
<keyword evidence="3 6" id="KW-0012">Acyltransferase</keyword>
<evidence type="ECO:0000256" key="4">
    <source>
        <dbReference type="SAM" id="Phobius"/>
    </source>
</evidence>
<evidence type="ECO:0000313" key="6">
    <source>
        <dbReference type="EMBL" id="SLN21725.1"/>
    </source>
</evidence>
<evidence type="ECO:0000256" key="1">
    <source>
        <dbReference type="ARBA" id="ARBA00005189"/>
    </source>
</evidence>
<dbReference type="AlphaFoldDB" id="A0A1Y5RNP7"/>
<reference evidence="6 7" key="1">
    <citation type="submission" date="2017-03" db="EMBL/GenBank/DDBJ databases">
        <authorList>
            <person name="Afonso C.L."/>
            <person name="Miller P.J."/>
            <person name="Scott M.A."/>
            <person name="Spackman E."/>
            <person name="Goraichik I."/>
            <person name="Dimitrov K.M."/>
            <person name="Suarez D.L."/>
            <person name="Swayne D.E."/>
        </authorList>
    </citation>
    <scope>NUCLEOTIDE SEQUENCE [LARGE SCALE GENOMIC DNA]</scope>
    <source>
        <strain evidence="6 7">CECT 7023</strain>
    </source>
</reference>
<feature type="transmembrane region" description="Helical" evidence="4">
    <location>
        <begin position="12"/>
        <end position="32"/>
    </location>
</feature>
<dbReference type="Pfam" id="PF01553">
    <property type="entry name" value="Acyltransferase"/>
    <property type="match status" value="1"/>
</dbReference>
<dbReference type="PANTHER" id="PTHR10434">
    <property type="entry name" value="1-ACYL-SN-GLYCEROL-3-PHOSPHATE ACYLTRANSFERASE"/>
    <property type="match status" value="1"/>
</dbReference>
<dbReference type="EC" id="2.3.1.51" evidence="6"/>
<keyword evidence="2 6" id="KW-0808">Transferase</keyword>
<evidence type="ECO:0000313" key="7">
    <source>
        <dbReference type="Proteomes" id="UP000193900"/>
    </source>
</evidence>
<accession>A0A1Y5RNP7</accession>
<gene>
    <name evidence="6" type="primary">plsC</name>
    <name evidence="6" type="ORF">ROA7023_00587</name>
</gene>
<organism evidence="6 7">
    <name type="scientific">Roseisalinus antarcticus</name>
    <dbReference type="NCBI Taxonomy" id="254357"/>
    <lineage>
        <taxon>Bacteria</taxon>
        <taxon>Pseudomonadati</taxon>
        <taxon>Pseudomonadota</taxon>
        <taxon>Alphaproteobacteria</taxon>
        <taxon>Rhodobacterales</taxon>
        <taxon>Roseobacteraceae</taxon>
        <taxon>Roseisalinus</taxon>
    </lineage>
</organism>
<dbReference type="GO" id="GO:0003841">
    <property type="term" value="F:1-acylglycerol-3-phosphate O-acyltransferase activity"/>
    <property type="evidence" value="ECO:0007669"/>
    <property type="project" value="UniProtKB-EC"/>
</dbReference>
<dbReference type="CDD" id="cd07989">
    <property type="entry name" value="LPLAT_AGPAT-like"/>
    <property type="match status" value="1"/>
</dbReference>
<feature type="domain" description="Phospholipid/glycerol acyltransferase" evidence="5">
    <location>
        <begin position="72"/>
        <end position="186"/>
    </location>
</feature>
<dbReference type="RefSeq" id="WP_085877511.1">
    <property type="nucleotide sequence ID" value="NZ_FWFZ01000002.1"/>
</dbReference>
<dbReference type="GO" id="GO:0006654">
    <property type="term" value="P:phosphatidic acid biosynthetic process"/>
    <property type="evidence" value="ECO:0007669"/>
    <property type="project" value="TreeGrafter"/>
</dbReference>
<name>A0A1Y5RNP7_9RHOB</name>